<comment type="caution">
    <text evidence="21">The sequence shown here is derived from an EMBL/GenBank/DDBJ whole genome shotgun (WGS) entry which is preliminary data.</text>
</comment>
<dbReference type="PROSITE" id="PS50110">
    <property type="entry name" value="RESPONSE_REGULATORY"/>
    <property type="match status" value="1"/>
</dbReference>
<keyword evidence="16" id="KW-0675">Receptor</keyword>
<dbReference type="SUPFAM" id="SSF55785">
    <property type="entry name" value="PYP-like sensor domain (PAS domain)"/>
    <property type="match status" value="1"/>
</dbReference>
<dbReference type="Gene3D" id="6.10.250.690">
    <property type="match status" value="1"/>
</dbReference>
<proteinExistence type="predicted"/>
<keyword evidence="10" id="KW-0677">Repeat</keyword>
<dbReference type="InterPro" id="IPR011102">
    <property type="entry name" value="Sig_transdc_His_kinase_HWE"/>
</dbReference>
<reference evidence="21" key="1">
    <citation type="journal article" date="2023" name="Microbiol Resour">
        <title>Genome Sequences of Rhodoplanes serenus and Two Thermotolerant Strains, Rhodoplanes tepidamans and 'Rhodoplanes cryptolactis,' Further Refine the Genus.</title>
        <authorList>
            <person name="Rayyan A.A."/>
            <person name="Kyndt J.A."/>
        </authorList>
    </citation>
    <scope>NUCLEOTIDE SEQUENCE</scope>
    <source>
        <strain evidence="21">DSM 9987</strain>
    </source>
</reference>
<evidence type="ECO:0000313" key="21">
    <source>
        <dbReference type="EMBL" id="MDC7785290.1"/>
    </source>
</evidence>
<evidence type="ECO:0000256" key="17">
    <source>
        <dbReference type="PROSITE-ProRule" id="PRU00169"/>
    </source>
</evidence>
<dbReference type="SMART" id="SM00448">
    <property type="entry name" value="REC"/>
    <property type="match status" value="1"/>
</dbReference>
<keyword evidence="6" id="KW-0716">Sensory transduction</keyword>
<evidence type="ECO:0000256" key="1">
    <source>
        <dbReference type="ARBA" id="ARBA00000085"/>
    </source>
</evidence>
<dbReference type="SMART" id="SM00911">
    <property type="entry name" value="HWE_HK"/>
    <property type="match status" value="1"/>
</dbReference>
<evidence type="ECO:0000256" key="12">
    <source>
        <dbReference type="ARBA" id="ARBA00022777"/>
    </source>
</evidence>
<dbReference type="EC" id="2.7.13.3" evidence="2"/>
<gene>
    <name evidence="21" type="ORF">PQJ73_06310</name>
</gene>
<evidence type="ECO:0000313" key="22">
    <source>
        <dbReference type="Proteomes" id="UP001165652"/>
    </source>
</evidence>
<evidence type="ECO:0000256" key="15">
    <source>
        <dbReference type="ARBA" id="ARBA00023026"/>
    </source>
</evidence>
<dbReference type="PROSITE" id="PS50113">
    <property type="entry name" value="PAC"/>
    <property type="match status" value="1"/>
</dbReference>
<dbReference type="CDD" id="cd00130">
    <property type="entry name" value="PAS"/>
    <property type="match status" value="1"/>
</dbReference>
<dbReference type="SMART" id="SM00086">
    <property type="entry name" value="PAC"/>
    <property type="match status" value="1"/>
</dbReference>
<keyword evidence="13" id="KW-0067">ATP-binding</keyword>
<dbReference type="InterPro" id="IPR001610">
    <property type="entry name" value="PAC"/>
</dbReference>
<feature type="domain" description="Response regulatory" evidence="18">
    <location>
        <begin position="9"/>
        <end position="124"/>
    </location>
</feature>
<dbReference type="Gene3D" id="3.30.565.10">
    <property type="entry name" value="Histidine kinase-like ATPase, C-terminal domain"/>
    <property type="match status" value="1"/>
</dbReference>
<feature type="domain" description="PAC" evidence="20">
    <location>
        <begin position="209"/>
        <end position="261"/>
    </location>
</feature>
<dbReference type="InterPro" id="IPR013656">
    <property type="entry name" value="PAS_4"/>
</dbReference>
<evidence type="ECO:0000256" key="11">
    <source>
        <dbReference type="ARBA" id="ARBA00022741"/>
    </source>
</evidence>
<dbReference type="Gene3D" id="3.40.50.2300">
    <property type="match status" value="1"/>
</dbReference>
<dbReference type="InterPro" id="IPR035965">
    <property type="entry name" value="PAS-like_dom_sf"/>
</dbReference>
<dbReference type="Pfam" id="PF00072">
    <property type="entry name" value="Response_reg"/>
    <property type="match status" value="1"/>
</dbReference>
<evidence type="ECO:0000256" key="4">
    <source>
        <dbReference type="ARBA" id="ARBA00022543"/>
    </source>
</evidence>
<organism evidence="21 22">
    <name type="scientific">Rhodoplanes tepidamans</name>
    <name type="common">Rhodoplanes cryptolactis</name>
    <dbReference type="NCBI Taxonomy" id="200616"/>
    <lineage>
        <taxon>Bacteria</taxon>
        <taxon>Pseudomonadati</taxon>
        <taxon>Pseudomonadota</taxon>
        <taxon>Alphaproteobacteria</taxon>
        <taxon>Hyphomicrobiales</taxon>
        <taxon>Nitrobacteraceae</taxon>
        <taxon>Rhodoplanes</taxon>
    </lineage>
</organism>
<evidence type="ECO:0000256" key="5">
    <source>
        <dbReference type="ARBA" id="ARBA00022553"/>
    </source>
</evidence>
<dbReference type="Gene3D" id="3.30.450.20">
    <property type="entry name" value="PAS domain"/>
    <property type="match status" value="1"/>
</dbReference>
<name>A0ABT5J6P1_RHOTP</name>
<dbReference type="PROSITE" id="PS50112">
    <property type="entry name" value="PAS"/>
    <property type="match status" value="1"/>
</dbReference>
<dbReference type="Proteomes" id="UP001165652">
    <property type="component" value="Unassembled WGS sequence"/>
</dbReference>
<dbReference type="RefSeq" id="WP_272776133.1">
    <property type="nucleotide sequence ID" value="NZ_JAQQLI010000006.1"/>
</dbReference>
<comment type="catalytic activity">
    <reaction evidence="1">
        <text>ATP + protein L-histidine = ADP + protein N-phospho-L-histidine.</text>
        <dbReference type="EC" id="2.7.13.3"/>
    </reaction>
</comment>
<evidence type="ECO:0000256" key="10">
    <source>
        <dbReference type="ARBA" id="ARBA00022737"/>
    </source>
</evidence>
<dbReference type="PANTHER" id="PTHR41523">
    <property type="entry name" value="TWO-COMPONENT SYSTEM SENSOR PROTEIN"/>
    <property type="match status" value="1"/>
</dbReference>
<dbReference type="InterPro" id="IPR036890">
    <property type="entry name" value="HATPase_C_sf"/>
</dbReference>
<keyword evidence="4" id="KW-0600">Photoreceptor protein</keyword>
<evidence type="ECO:0000256" key="3">
    <source>
        <dbReference type="ARBA" id="ARBA00021740"/>
    </source>
</evidence>
<keyword evidence="22" id="KW-1185">Reference proteome</keyword>
<dbReference type="Pfam" id="PF08448">
    <property type="entry name" value="PAS_4"/>
    <property type="match status" value="1"/>
</dbReference>
<keyword evidence="11" id="KW-0547">Nucleotide-binding</keyword>
<keyword evidence="7" id="KW-0285">Flavoprotein</keyword>
<accession>A0ABT5J6P1</accession>
<reference evidence="21" key="2">
    <citation type="submission" date="2023-02" db="EMBL/GenBank/DDBJ databases">
        <authorList>
            <person name="Rayyan A."/>
            <person name="Meyer T."/>
            <person name="Kyndt J.A."/>
        </authorList>
    </citation>
    <scope>NUCLEOTIDE SEQUENCE</scope>
    <source>
        <strain evidence="21">DSM 9987</strain>
    </source>
</reference>
<dbReference type="Pfam" id="PF07536">
    <property type="entry name" value="HWE_HK"/>
    <property type="match status" value="1"/>
</dbReference>
<evidence type="ECO:0000256" key="8">
    <source>
        <dbReference type="ARBA" id="ARBA00022643"/>
    </source>
</evidence>
<evidence type="ECO:0000256" key="13">
    <source>
        <dbReference type="ARBA" id="ARBA00022840"/>
    </source>
</evidence>
<dbReference type="NCBIfam" id="TIGR00229">
    <property type="entry name" value="sensory_box"/>
    <property type="match status" value="1"/>
</dbReference>
<evidence type="ECO:0000256" key="7">
    <source>
        <dbReference type="ARBA" id="ARBA00022630"/>
    </source>
</evidence>
<dbReference type="SUPFAM" id="SSF52172">
    <property type="entry name" value="CheY-like"/>
    <property type="match status" value="1"/>
</dbReference>
<evidence type="ECO:0000259" key="20">
    <source>
        <dbReference type="PROSITE" id="PS50113"/>
    </source>
</evidence>
<feature type="modified residue" description="4-aspartylphosphate" evidence="17">
    <location>
        <position position="58"/>
    </location>
</feature>
<keyword evidence="15" id="KW-0843">Virulence</keyword>
<keyword evidence="8" id="KW-0288">FMN</keyword>
<keyword evidence="5 17" id="KW-0597">Phosphoprotein</keyword>
<dbReference type="EMBL" id="JAQQLI010000006">
    <property type="protein sequence ID" value="MDC7785290.1"/>
    <property type="molecule type" value="Genomic_DNA"/>
</dbReference>
<dbReference type="InterPro" id="IPR001789">
    <property type="entry name" value="Sig_transdc_resp-reg_receiver"/>
</dbReference>
<evidence type="ECO:0000256" key="2">
    <source>
        <dbReference type="ARBA" id="ARBA00012438"/>
    </source>
</evidence>
<dbReference type="SMART" id="SM00091">
    <property type="entry name" value="PAS"/>
    <property type="match status" value="1"/>
</dbReference>
<dbReference type="InterPro" id="IPR000014">
    <property type="entry name" value="PAS"/>
</dbReference>
<dbReference type="PANTHER" id="PTHR41523:SF8">
    <property type="entry name" value="ETHYLENE RESPONSE SENSOR PROTEIN"/>
    <property type="match status" value="1"/>
</dbReference>
<evidence type="ECO:0000259" key="19">
    <source>
        <dbReference type="PROSITE" id="PS50112"/>
    </source>
</evidence>
<evidence type="ECO:0000256" key="9">
    <source>
        <dbReference type="ARBA" id="ARBA00022679"/>
    </source>
</evidence>
<evidence type="ECO:0000256" key="6">
    <source>
        <dbReference type="ARBA" id="ARBA00022606"/>
    </source>
</evidence>
<evidence type="ECO:0000259" key="18">
    <source>
        <dbReference type="PROSITE" id="PS50110"/>
    </source>
</evidence>
<dbReference type="InterPro" id="IPR000700">
    <property type="entry name" value="PAS-assoc_C"/>
</dbReference>
<evidence type="ECO:0000256" key="16">
    <source>
        <dbReference type="ARBA" id="ARBA00023170"/>
    </source>
</evidence>
<keyword evidence="12" id="KW-0418">Kinase</keyword>
<keyword evidence="14" id="KW-0157">Chromophore</keyword>
<feature type="domain" description="PAS" evidence="19">
    <location>
        <begin position="136"/>
        <end position="206"/>
    </location>
</feature>
<evidence type="ECO:0000256" key="14">
    <source>
        <dbReference type="ARBA" id="ARBA00022991"/>
    </source>
</evidence>
<keyword evidence="9" id="KW-0808">Transferase</keyword>
<sequence length="483" mass="51390">MSDVTAEIRLLVVDDDEHSRYAKARALRAAGWTVSEGASVSDAIAQGASGGFDLVVLDVRLPDGSGTEACERIKAQCPDTLVLLTSAFFTDAAGRVRGLDSGADGYLVEPADPRVLVATVRSLLRIRDAEGRSREADARLAAIVGSSHDPIVSKDLDGVIRTWNAAAERVFGYEAAEIVGRPVSVLIPPDRRSEAAWIMERIAAGERIDQHETVRLKKSGEPVHVALSISPIRDASGTIVGAAKTVRDITERRQAQDRQHILNRELSHRIKNLLATVQAIAHQTFRDGQLSAEAIRTFNARLAALSSANDILTGENWGGADLQDIVSGIVALHVGAEPERFRLDGPGVRLPPDASVLVSMGLHELCTNALKYGALSATAGRVRIGWTVRQADGQGTPRLWLRWEEEGGPPVERPARRGFGTRLVTQVLAEGLNAAVDLDYAPRGVVCTIDAPLPAGVASHAIAPAVDDDTSGRSHASVGGGHA</sequence>
<dbReference type="InterPro" id="IPR011006">
    <property type="entry name" value="CheY-like_superfamily"/>
</dbReference>
<protein>
    <recommendedName>
        <fullName evidence="3">Blue-light-activated histidine kinase</fullName>
        <ecNumber evidence="2">2.7.13.3</ecNumber>
    </recommendedName>
</protein>